<dbReference type="Gene3D" id="3.40.50.300">
    <property type="entry name" value="P-loop containing nucleotide triphosphate hydrolases"/>
    <property type="match status" value="1"/>
</dbReference>
<feature type="region of interest" description="Disordered" evidence="1">
    <location>
        <begin position="1"/>
        <end position="21"/>
    </location>
</feature>
<dbReference type="PANTHER" id="PTHR31286">
    <property type="entry name" value="GLYCINE-RICH CELL WALL STRUCTURAL PROTEIN 1.8-LIKE"/>
    <property type="match status" value="1"/>
</dbReference>
<evidence type="ECO:0000259" key="2">
    <source>
        <dbReference type="Pfam" id="PF00005"/>
    </source>
</evidence>
<feature type="region of interest" description="Disordered" evidence="1">
    <location>
        <begin position="219"/>
        <end position="253"/>
    </location>
</feature>
<name>A0AAD9TSH7_9ROSI</name>
<evidence type="ECO:0000313" key="3">
    <source>
        <dbReference type="EMBL" id="KAK2641187.1"/>
    </source>
</evidence>
<dbReference type="Proteomes" id="UP001280121">
    <property type="component" value="Unassembled WGS sequence"/>
</dbReference>
<dbReference type="InterPro" id="IPR027417">
    <property type="entry name" value="P-loop_NTPase"/>
</dbReference>
<dbReference type="AlphaFoldDB" id="A0AAD9TSH7"/>
<gene>
    <name evidence="3" type="ORF">Ddye_022950</name>
</gene>
<protein>
    <recommendedName>
        <fullName evidence="2">ABC transporter domain-containing protein</fullName>
    </recommendedName>
</protein>
<dbReference type="SUPFAM" id="SSF52540">
    <property type="entry name" value="P-loop containing nucleoside triphosphate hydrolases"/>
    <property type="match status" value="2"/>
</dbReference>
<feature type="domain" description="ABC transporter" evidence="2">
    <location>
        <begin position="56"/>
        <end position="87"/>
    </location>
</feature>
<dbReference type="GO" id="GO:0005524">
    <property type="term" value="F:ATP binding"/>
    <property type="evidence" value="ECO:0007669"/>
    <property type="project" value="InterPro"/>
</dbReference>
<dbReference type="PANTHER" id="PTHR31286:SF99">
    <property type="entry name" value="DUF4283 DOMAIN-CONTAINING PROTEIN"/>
    <property type="match status" value="1"/>
</dbReference>
<dbReference type="InterPro" id="IPR003439">
    <property type="entry name" value="ABC_transporter-like_ATP-bd"/>
</dbReference>
<dbReference type="Pfam" id="PF00005">
    <property type="entry name" value="ABC_tran"/>
    <property type="match status" value="1"/>
</dbReference>
<comment type="caution">
    <text evidence="3">The sequence shown here is derived from an EMBL/GenBank/DDBJ whole genome shotgun (WGS) entry which is preliminary data.</text>
</comment>
<organism evidence="3 4">
    <name type="scientific">Dipteronia dyeriana</name>
    <dbReference type="NCBI Taxonomy" id="168575"/>
    <lineage>
        <taxon>Eukaryota</taxon>
        <taxon>Viridiplantae</taxon>
        <taxon>Streptophyta</taxon>
        <taxon>Embryophyta</taxon>
        <taxon>Tracheophyta</taxon>
        <taxon>Spermatophyta</taxon>
        <taxon>Magnoliopsida</taxon>
        <taxon>eudicotyledons</taxon>
        <taxon>Gunneridae</taxon>
        <taxon>Pentapetalae</taxon>
        <taxon>rosids</taxon>
        <taxon>malvids</taxon>
        <taxon>Sapindales</taxon>
        <taxon>Sapindaceae</taxon>
        <taxon>Hippocastanoideae</taxon>
        <taxon>Acereae</taxon>
        <taxon>Dipteronia</taxon>
    </lineage>
</organism>
<accession>A0AAD9TSH7</accession>
<dbReference type="InterPro" id="IPR040256">
    <property type="entry name" value="At4g02000-like"/>
</dbReference>
<proteinExistence type="predicted"/>
<reference evidence="3" key="1">
    <citation type="journal article" date="2023" name="Plant J.">
        <title>Genome sequences and population genomics provide insights into the demographic history, inbreeding, and mutation load of two 'living fossil' tree species of Dipteronia.</title>
        <authorList>
            <person name="Feng Y."/>
            <person name="Comes H.P."/>
            <person name="Chen J."/>
            <person name="Zhu S."/>
            <person name="Lu R."/>
            <person name="Zhang X."/>
            <person name="Li P."/>
            <person name="Qiu J."/>
            <person name="Olsen K.M."/>
            <person name="Qiu Y."/>
        </authorList>
    </citation>
    <scope>NUCLEOTIDE SEQUENCE</scope>
    <source>
        <strain evidence="3">KIB01</strain>
    </source>
</reference>
<dbReference type="GO" id="GO:0016887">
    <property type="term" value="F:ATP hydrolysis activity"/>
    <property type="evidence" value="ECO:0007669"/>
    <property type="project" value="InterPro"/>
</dbReference>
<sequence length="315" mass="34706">MEIEGVSSGNHHHHHHEVGISGGGDDEGSILMYLVWEVLTVVLPNFGNGPTKRLINGLTGYTQPGRIMAIMGHSGSGKSTLLDAFVDLGEGYFVARFQMKEDMDFVLTNGPWVIANQYLVIQRIGFDSIQSIPIWVRLSKLSMEWLNSDFMWSIGGMLGRMCKVDPITKNQARELLRWNMSLGLVCLKCGRYSHSKDMCREGVMDVIVEDEANTNATAAEGDTAEIIPGNNFQPKNNKDKKNVSGKIPKASSASGSRFDILNEEVEVMVVEGGSQAQIKYFDGKDTGELKPVLHNDSSFDTVASKLEEAMALVFE</sequence>
<dbReference type="EMBL" id="JANJYI010000007">
    <property type="protein sequence ID" value="KAK2641187.1"/>
    <property type="molecule type" value="Genomic_DNA"/>
</dbReference>
<keyword evidence="4" id="KW-1185">Reference proteome</keyword>
<evidence type="ECO:0000313" key="4">
    <source>
        <dbReference type="Proteomes" id="UP001280121"/>
    </source>
</evidence>
<evidence type="ECO:0000256" key="1">
    <source>
        <dbReference type="SAM" id="MobiDB-lite"/>
    </source>
</evidence>